<evidence type="ECO:0000256" key="2">
    <source>
        <dbReference type="ARBA" id="ARBA00023134"/>
    </source>
</evidence>
<organism evidence="4 5">
    <name type="scientific">Halteria grandinella</name>
    <dbReference type="NCBI Taxonomy" id="5974"/>
    <lineage>
        <taxon>Eukaryota</taxon>
        <taxon>Sar</taxon>
        <taxon>Alveolata</taxon>
        <taxon>Ciliophora</taxon>
        <taxon>Intramacronucleata</taxon>
        <taxon>Spirotrichea</taxon>
        <taxon>Stichotrichia</taxon>
        <taxon>Sporadotrichida</taxon>
        <taxon>Halteriidae</taxon>
        <taxon>Halteria</taxon>
    </lineage>
</organism>
<feature type="region of interest" description="Disordered" evidence="3">
    <location>
        <begin position="143"/>
        <end position="177"/>
    </location>
</feature>
<dbReference type="InterPro" id="IPR027417">
    <property type="entry name" value="P-loop_NTPase"/>
</dbReference>
<sequence>MDGDGNSDQQLETLNIVLVGDTGVGKTNLLISYATDEFRMEHVPTVFDHYSLEIDVRGHPMKVEAWDQSGRDEHLNLRKFAYGKAQAIVICFHKHTPATFKSVQTKWLPEIRKDDKLKAIPLILVATKCDQFEDQDLFNSRSDSDMNLGLPGGTEGNLNEKKEGDAPAGDAKSSSVSKETAESIAQFEGLTKYVETSSLFGEGVKNVFDEAIHAILKDQSKYNKEMLAGLKDGIQKGKKGGGPDGDKKCLIF</sequence>
<dbReference type="CDD" id="cd00157">
    <property type="entry name" value="Rho"/>
    <property type="match status" value="1"/>
</dbReference>
<dbReference type="InterPro" id="IPR005225">
    <property type="entry name" value="Small_GTP-bd"/>
</dbReference>
<comment type="caution">
    <text evidence="4">The sequence shown here is derived from an EMBL/GenBank/DDBJ whole genome shotgun (WGS) entry which is preliminary data.</text>
</comment>
<dbReference type="Proteomes" id="UP000785679">
    <property type="component" value="Unassembled WGS sequence"/>
</dbReference>
<evidence type="ECO:0000313" key="4">
    <source>
        <dbReference type="EMBL" id="TNV75994.1"/>
    </source>
</evidence>
<evidence type="ECO:0000256" key="1">
    <source>
        <dbReference type="ARBA" id="ARBA00022741"/>
    </source>
</evidence>
<name>A0A8J8SYY0_HALGN</name>
<dbReference type="EMBL" id="RRYP01014409">
    <property type="protein sequence ID" value="TNV75994.1"/>
    <property type="molecule type" value="Genomic_DNA"/>
</dbReference>
<dbReference type="NCBIfam" id="TIGR00231">
    <property type="entry name" value="small_GTP"/>
    <property type="match status" value="1"/>
</dbReference>
<evidence type="ECO:0000256" key="3">
    <source>
        <dbReference type="SAM" id="MobiDB-lite"/>
    </source>
</evidence>
<keyword evidence="5" id="KW-1185">Reference proteome</keyword>
<keyword evidence="1" id="KW-0547">Nucleotide-binding</keyword>
<dbReference type="GO" id="GO:0005525">
    <property type="term" value="F:GTP binding"/>
    <property type="evidence" value="ECO:0007669"/>
    <property type="project" value="UniProtKB-KW"/>
</dbReference>
<protein>
    <submittedName>
        <fullName evidence="4">Uncharacterized protein</fullName>
    </submittedName>
</protein>
<dbReference type="PROSITE" id="PS51419">
    <property type="entry name" value="RAB"/>
    <property type="match status" value="1"/>
</dbReference>
<dbReference type="PRINTS" id="PR00449">
    <property type="entry name" value="RASTRNSFRMNG"/>
</dbReference>
<dbReference type="Gene3D" id="3.40.50.300">
    <property type="entry name" value="P-loop containing nucleotide triphosphate hydrolases"/>
    <property type="match status" value="1"/>
</dbReference>
<dbReference type="SMART" id="SM00173">
    <property type="entry name" value="RAS"/>
    <property type="match status" value="1"/>
</dbReference>
<dbReference type="InterPro" id="IPR001806">
    <property type="entry name" value="Small_GTPase"/>
</dbReference>
<gene>
    <name evidence="4" type="ORF">FGO68_gene3684</name>
</gene>
<proteinExistence type="predicted"/>
<reference evidence="4" key="1">
    <citation type="submission" date="2019-06" db="EMBL/GenBank/DDBJ databases">
        <authorList>
            <person name="Zheng W."/>
        </authorList>
    </citation>
    <scope>NUCLEOTIDE SEQUENCE</scope>
    <source>
        <strain evidence="4">QDHG01</strain>
    </source>
</reference>
<dbReference type="AlphaFoldDB" id="A0A8J8SYY0"/>
<dbReference type="PROSITE" id="PS51420">
    <property type="entry name" value="RHO"/>
    <property type="match status" value="1"/>
</dbReference>
<dbReference type="SUPFAM" id="SSF52540">
    <property type="entry name" value="P-loop containing nucleoside triphosphate hydrolases"/>
    <property type="match status" value="1"/>
</dbReference>
<dbReference type="Pfam" id="PF00071">
    <property type="entry name" value="Ras"/>
    <property type="match status" value="1"/>
</dbReference>
<dbReference type="SMART" id="SM00175">
    <property type="entry name" value="RAB"/>
    <property type="match status" value="1"/>
</dbReference>
<dbReference type="GO" id="GO:0007264">
    <property type="term" value="P:small GTPase-mediated signal transduction"/>
    <property type="evidence" value="ECO:0007669"/>
    <property type="project" value="InterPro"/>
</dbReference>
<dbReference type="InterPro" id="IPR003578">
    <property type="entry name" value="Small_GTPase_Rho"/>
</dbReference>
<dbReference type="PANTHER" id="PTHR24072">
    <property type="entry name" value="RHO FAMILY GTPASE"/>
    <property type="match status" value="1"/>
</dbReference>
<keyword evidence="2" id="KW-0342">GTP-binding</keyword>
<dbReference type="PROSITE" id="PS51421">
    <property type="entry name" value="RAS"/>
    <property type="match status" value="1"/>
</dbReference>
<dbReference type="SMART" id="SM00174">
    <property type="entry name" value="RHO"/>
    <property type="match status" value="1"/>
</dbReference>
<dbReference type="GO" id="GO:0003924">
    <property type="term" value="F:GTPase activity"/>
    <property type="evidence" value="ECO:0007669"/>
    <property type="project" value="InterPro"/>
</dbReference>
<evidence type="ECO:0000313" key="5">
    <source>
        <dbReference type="Proteomes" id="UP000785679"/>
    </source>
</evidence>
<accession>A0A8J8SYY0</accession>
<dbReference type="OrthoDB" id="8830751at2759"/>